<keyword evidence="1" id="KW-0175">Coiled coil</keyword>
<dbReference type="InterPro" id="IPR028118">
    <property type="entry name" value="Chibby_fam"/>
</dbReference>
<reference evidence="2" key="1">
    <citation type="submission" date="2021-02" db="EMBL/GenBank/DDBJ databases">
        <authorList>
            <person name="Nowell W R."/>
        </authorList>
    </citation>
    <scope>NUCLEOTIDE SEQUENCE</scope>
</reference>
<proteinExistence type="predicted"/>
<evidence type="ECO:0000313" key="3">
    <source>
        <dbReference type="EMBL" id="CAF0754940.1"/>
    </source>
</evidence>
<dbReference type="OrthoDB" id="2145765at2759"/>
<accession>A0A813NQD6</accession>
<comment type="caution">
    <text evidence="2">The sequence shown here is derived from an EMBL/GenBank/DDBJ whole genome shotgun (WGS) entry which is preliminary data.</text>
</comment>
<dbReference type="Proteomes" id="UP000663832">
    <property type="component" value="Unassembled WGS sequence"/>
</dbReference>
<keyword evidence="5" id="KW-1185">Reference proteome</keyword>
<sequence length="122" mass="14319">MSHLKLPFHEKDLFSFHKTKPRKMTSRASYGFNAQELAREFGSVYQEIDVHIGYQRFILDVNLGIWKYDKTTNTTINPQNEAILEKRKEELEEDNNVLRTKIDILITMLAETIAEEELTDSQ</sequence>
<dbReference type="EMBL" id="CAJNOM010000003">
    <property type="protein sequence ID" value="CAF0743054.1"/>
    <property type="molecule type" value="Genomic_DNA"/>
</dbReference>
<name>A0A813NQD6_9BILA</name>
<evidence type="ECO:0000313" key="4">
    <source>
        <dbReference type="EMBL" id="CAF0871096.1"/>
    </source>
</evidence>
<evidence type="ECO:0000313" key="2">
    <source>
        <dbReference type="EMBL" id="CAF0743054.1"/>
    </source>
</evidence>
<protein>
    <submittedName>
        <fullName evidence="2">Uncharacterized protein</fullName>
    </submittedName>
</protein>
<dbReference type="Proteomes" id="UP000663877">
    <property type="component" value="Unassembled WGS sequence"/>
</dbReference>
<dbReference type="AlphaFoldDB" id="A0A813NQD6"/>
<organism evidence="2 5">
    <name type="scientific">Adineta steineri</name>
    <dbReference type="NCBI Taxonomy" id="433720"/>
    <lineage>
        <taxon>Eukaryota</taxon>
        <taxon>Metazoa</taxon>
        <taxon>Spiralia</taxon>
        <taxon>Gnathifera</taxon>
        <taxon>Rotifera</taxon>
        <taxon>Eurotatoria</taxon>
        <taxon>Bdelloidea</taxon>
        <taxon>Adinetida</taxon>
        <taxon>Adinetidae</taxon>
        <taxon>Adineta</taxon>
    </lineage>
</organism>
<dbReference type="Pfam" id="PF14645">
    <property type="entry name" value="Chibby"/>
    <property type="match status" value="1"/>
</dbReference>
<gene>
    <name evidence="3" type="ORF">BJG266_LOCUS2675</name>
    <name evidence="2" type="ORF">QVE165_LOCUS1027</name>
    <name evidence="4" type="ORF">QVE165_LOCUS7900</name>
</gene>
<evidence type="ECO:0000313" key="5">
    <source>
        <dbReference type="Proteomes" id="UP000663832"/>
    </source>
</evidence>
<dbReference type="EMBL" id="CAJNOM010000034">
    <property type="protein sequence ID" value="CAF0871096.1"/>
    <property type="molecule type" value="Genomic_DNA"/>
</dbReference>
<evidence type="ECO:0000256" key="1">
    <source>
        <dbReference type="SAM" id="Coils"/>
    </source>
</evidence>
<dbReference type="EMBL" id="CAJNOI010000006">
    <property type="protein sequence ID" value="CAF0754940.1"/>
    <property type="molecule type" value="Genomic_DNA"/>
</dbReference>
<feature type="coiled-coil region" evidence="1">
    <location>
        <begin position="81"/>
        <end position="108"/>
    </location>
</feature>